<dbReference type="GO" id="GO:0046872">
    <property type="term" value="F:metal ion binding"/>
    <property type="evidence" value="ECO:0007669"/>
    <property type="project" value="UniProtKB-KW"/>
</dbReference>
<name>A0A923EBI7_CLOTT</name>
<proteinExistence type="inferred from homology"/>
<evidence type="ECO:0000256" key="3">
    <source>
        <dbReference type="ARBA" id="ARBA00009464"/>
    </source>
</evidence>
<evidence type="ECO:0000256" key="8">
    <source>
        <dbReference type="ARBA" id="ARBA00023002"/>
    </source>
</evidence>
<keyword evidence="10" id="KW-0119">Carbohydrate metabolism</keyword>
<dbReference type="NCBIfam" id="TIGR00557">
    <property type="entry name" value="pdxA"/>
    <property type="match status" value="1"/>
</dbReference>
<evidence type="ECO:0000256" key="9">
    <source>
        <dbReference type="ARBA" id="ARBA00023027"/>
    </source>
</evidence>
<dbReference type="InterPro" id="IPR005255">
    <property type="entry name" value="PdxA_fam"/>
</dbReference>
<keyword evidence="9" id="KW-0520">NAD</keyword>
<evidence type="ECO:0000256" key="5">
    <source>
        <dbReference type="ARBA" id="ARBA00012116"/>
    </source>
</evidence>
<dbReference type="EMBL" id="JAAZWO010000044">
    <property type="protein sequence ID" value="MBC2400020.1"/>
    <property type="molecule type" value="Genomic_DNA"/>
</dbReference>
<dbReference type="GO" id="GO:0016491">
    <property type="term" value="F:oxidoreductase activity"/>
    <property type="evidence" value="ECO:0007669"/>
    <property type="project" value="UniProtKB-KW"/>
</dbReference>
<reference evidence="12 13" key="1">
    <citation type="submission" date="2020-04" db="EMBL/GenBank/DDBJ databases">
        <title>Genomic insights into acetone-butanol-ethanol (ABE) fermentation by sequencing solventogenic clostridia strains.</title>
        <authorList>
            <person name="Brown S."/>
        </authorList>
    </citation>
    <scope>NUCLEOTIDE SEQUENCE [LARGE SCALE GENOMIC DNA]</scope>
    <source>
        <strain evidence="12 13">DJ011</strain>
    </source>
</reference>
<evidence type="ECO:0000256" key="4">
    <source>
        <dbReference type="ARBA" id="ARBA00011738"/>
    </source>
</evidence>
<dbReference type="AlphaFoldDB" id="A0A923EBI7"/>
<comment type="subunit">
    <text evidence="4">Homodimer.</text>
</comment>
<keyword evidence="8 12" id="KW-0560">Oxidoreductase</keyword>
<evidence type="ECO:0000256" key="7">
    <source>
        <dbReference type="ARBA" id="ARBA00022723"/>
    </source>
</evidence>
<evidence type="ECO:0000313" key="13">
    <source>
        <dbReference type="Proteomes" id="UP000563151"/>
    </source>
</evidence>
<comment type="cofactor">
    <cofactor evidence="1">
        <name>a divalent metal cation</name>
        <dbReference type="ChEBI" id="CHEBI:60240"/>
    </cofactor>
</comment>
<dbReference type="Gene3D" id="3.40.718.10">
    <property type="entry name" value="Isopropylmalate Dehydrogenase"/>
    <property type="match status" value="1"/>
</dbReference>
<evidence type="ECO:0000313" key="12">
    <source>
        <dbReference type="EMBL" id="MBC2400020.1"/>
    </source>
</evidence>
<accession>A0A923EBI7</accession>
<dbReference type="PANTHER" id="PTHR30004">
    <property type="entry name" value="4-HYDROXYTHREONINE-4-PHOSPHATE DEHYDROGENASE"/>
    <property type="match status" value="1"/>
</dbReference>
<evidence type="ECO:0000256" key="1">
    <source>
        <dbReference type="ARBA" id="ARBA00001968"/>
    </source>
</evidence>
<comment type="caution">
    <text evidence="12">The sequence shown here is derived from an EMBL/GenBank/DDBJ whole genome shotgun (WGS) entry which is preliminary data.</text>
</comment>
<dbReference type="Pfam" id="PF04166">
    <property type="entry name" value="PdxA"/>
    <property type="match status" value="1"/>
</dbReference>
<keyword evidence="13" id="KW-1185">Reference proteome</keyword>
<evidence type="ECO:0000256" key="10">
    <source>
        <dbReference type="ARBA" id="ARBA00023277"/>
    </source>
</evidence>
<dbReference type="EC" id="1.1.1.408" evidence="5"/>
<keyword evidence="7" id="KW-0479">Metal-binding</keyword>
<protein>
    <recommendedName>
        <fullName evidence="6">Putative D-threonate 4-phosphate dehydrogenase</fullName>
        <ecNumber evidence="5">1.1.1.408</ecNumber>
    </recommendedName>
</protein>
<dbReference type="GO" id="GO:0051287">
    <property type="term" value="F:NAD binding"/>
    <property type="evidence" value="ECO:0007669"/>
    <property type="project" value="InterPro"/>
</dbReference>
<gene>
    <name evidence="12" type="primary">pdxA</name>
    <name evidence="12" type="ORF">HGG79_19980</name>
</gene>
<evidence type="ECO:0000256" key="2">
    <source>
        <dbReference type="ARBA" id="ARBA00003324"/>
    </source>
</evidence>
<evidence type="ECO:0000256" key="6">
    <source>
        <dbReference type="ARBA" id="ARBA00016951"/>
    </source>
</evidence>
<comment type="function">
    <text evidence="2">Catalyzes the NAD-dependent oxidation and subsequent decarboxylation of D-threonate 4-phosphate to produce dihydroxyacetone phosphate (DHAP).</text>
</comment>
<organism evidence="12 13">
    <name type="scientific">Clostridium tetanomorphum</name>
    <dbReference type="NCBI Taxonomy" id="1553"/>
    <lineage>
        <taxon>Bacteria</taxon>
        <taxon>Bacillati</taxon>
        <taxon>Bacillota</taxon>
        <taxon>Clostridia</taxon>
        <taxon>Eubacteriales</taxon>
        <taxon>Clostridiaceae</taxon>
        <taxon>Clostridium</taxon>
    </lineage>
</organism>
<evidence type="ECO:0000256" key="11">
    <source>
        <dbReference type="ARBA" id="ARBA00049355"/>
    </source>
</evidence>
<dbReference type="PANTHER" id="PTHR30004:SF6">
    <property type="entry name" value="D-THREONATE 4-PHOSPHATE DEHYDROGENASE"/>
    <property type="match status" value="1"/>
</dbReference>
<dbReference type="SUPFAM" id="SSF53659">
    <property type="entry name" value="Isocitrate/Isopropylmalate dehydrogenase-like"/>
    <property type="match status" value="1"/>
</dbReference>
<sequence>MMSFIGITMGDPAGVGPEIALKALGKFEEYRKKSIIFGSKNVLQYYKDLLNIQYRLNVISSMEDFDDKCINIVNVLDISMNEFEIGKVLDVCGHCAFKYIETATNWALQNKIKAVVTAPLNKEALHLGGHNFDGHTEIFAALTGTKKYAMMLWSEVLKVIHVSTHVALREACNMTTKERILDVIKLADETLKNMGIAYPRIAVAGLNPHSGESGIFGNEEMIEIYPAIKQARDININVEGPVPPDTVFLKAYKGQYDIVVAMYHDQGHIPIKLLAFDLGVNITVGLPIVRTSVDHGTAFDIAGKGIAKEESMVNALKVADMFK</sequence>
<comment type="similarity">
    <text evidence="3">Belongs to the PdxA family. PdxA2 subfamily.</text>
</comment>
<comment type="catalytic activity">
    <reaction evidence="11">
        <text>4-O-phospho-D-threonate + NAD(+) = dihydroxyacetone phosphate + CO2 + NADH</text>
        <dbReference type="Rhea" id="RHEA:52396"/>
        <dbReference type="ChEBI" id="CHEBI:16526"/>
        <dbReference type="ChEBI" id="CHEBI:57540"/>
        <dbReference type="ChEBI" id="CHEBI:57642"/>
        <dbReference type="ChEBI" id="CHEBI:57945"/>
        <dbReference type="ChEBI" id="CHEBI:136590"/>
        <dbReference type="EC" id="1.1.1.408"/>
    </reaction>
</comment>
<dbReference type="Proteomes" id="UP000563151">
    <property type="component" value="Unassembled WGS sequence"/>
</dbReference>